<evidence type="ECO:0000256" key="2">
    <source>
        <dbReference type="ARBA" id="ARBA00023130"/>
    </source>
</evidence>
<feature type="non-terminal residue" evidence="5">
    <location>
        <position position="98"/>
    </location>
</feature>
<comment type="caution">
    <text evidence="5">The sequence shown here is derived from an EMBL/GenBank/DDBJ whole genome shotgun (WGS) entry which is preliminary data.</text>
</comment>
<proteinExistence type="predicted"/>
<feature type="non-terminal residue" evidence="5">
    <location>
        <position position="1"/>
    </location>
</feature>
<dbReference type="SMART" id="SM00406">
    <property type="entry name" value="IGv"/>
    <property type="match status" value="1"/>
</dbReference>
<protein>
    <submittedName>
        <fullName evidence="5">HV01 protein</fullName>
    </submittedName>
</protein>
<dbReference type="EMBL" id="VZUH01087064">
    <property type="protein sequence ID" value="NXU94323.1"/>
    <property type="molecule type" value="Genomic_DNA"/>
</dbReference>
<keyword evidence="2" id="KW-1064">Adaptive immunity</keyword>
<dbReference type="Gene3D" id="2.60.40.10">
    <property type="entry name" value="Immunoglobulins"/>
    <property type="match status" value="1"/>
</dbReference>
<dbReference type="Proteomes" id="UP000551443">
    <property type="component" value="Unassembled WGS sequence"/>
</dbReference>
<evidence type="ECO:0000256" key="1">
    <source>
        <dbReference type="ARBA" id="ARBA00022859"/>
    </source>
</evidence>
<evidence type="ECO:0000256" key="3">
    <source>
        <dbReference type="ARBA" id="ARBA00043265"/>
    </source>
</evidence>
<dbReference type="PANTHER" id="PTHR23266">
    <property type="entry name" value="IMMUNOGLOBULIN HEAVY CHAIN"/>
    <property type="match status" value="1"/>
</dbReference>
<evidence type="ECO:0000313" key="5">
    <source>
        <dbReference type="EMBL" id="NXU94323.1"/>
    </source>
</evidence>
<name>A0A7L3PSQ4_9DEND</name>
<reference evidence="5 6" key="1">
    <citation type="submission" date="2019-09" db="EMBL/GenBank/DDBJ databases">
        <title>Bird 10,000 Genomes (B10K) Project - Family phase.</title>
        <authorList>
            <person name="Zhang G."/>
        </authorList>
    </citation>
    <scope>NUCLEOTIDE SEQUENCE [LARGE SCALE GENOMIC DNA]</scope>
    <source>
        <strain evidence="5">OUT-0059</strain>
        <tissue evidence="5">Muscle</tissue>
    </source>
</reference>
<evidence type="ECO:0000313" key="6">
    <source>
        <dbReference type="Proteomes" id="UP000551443"/>
    </source>
</evidence>
<dbReference type="GO" id="GO:0002250">
    <property type="term" value="P:adaptive immune response"/>
    <property type="evidence" value="ECO:0007669"/>
    <property type="project" value="UniProtKB-KW"/>
</dbReference>
<dbReference type="SUPFAM" id="SSF48726">
    <property type="entry name" value="Immunoglobulin"/>
    <property type="match status" value="1"/>
</dbReference>
<keyword evidence="1" id="KW-0391">Immunity</keyword>
<dbReference type="InterPro" id="IPR007110">
    <property type="entry name" value="Ig-like_dom"/>
</dbReference>
<dbReference type="InterPro" id="IPR013106">
    <property type="entry name" value="Ig_V-set"/>
</dbReference>
<accession>A0A7L3PSQ4</accession>
<dbReference type="GO" id="GO:0019814">
    <property type="term" value="C:immunoglobulin complex"/>
    <property type="evidence" value="ECO:0007669"/>
    <property type="project" value="UniProtKB-KW"/>
</dbReference>
<organism evidence="5 6">
    <name type="scientific">Xiphorhynchus elegans</name>
    <name type="common">elegant woodcreeper</name>
    <dbReference type="NCBI Taxonomy" id="269412"/>
    <lineage>
        <taxon>Eukaryota</taxon>
        <taxon>Metazoa</taxon>
        <taxon>Chordata</taxon>
        <taxon>Craniata</taxon>
        <taxon>Vertebrata</taxon>
        <taxon>Euteleostomi</taxon>
        <taxon>Archelosauria</taxon>
        <taxon>Archosauria</taxon>
        <taxon>Dinosauria</taxon>
        <taxon>Saurischia</taxon>
        <taxon>Theropoda</taxon>
        <taxon>Coelurosauria</taxon>
        <taxon>Aves</taxon>
        <taxon>Neognathae</taxon>
        <taxon>Neoaves</taxon>
        <taxon>Telluraves</taxon>
        <taxon>Australaves</taxon>
        <taxon>Passeriformes</taxon>
        <taxon>Dendrocolaptidae</taxon>
        <taxon>Xiphorhynchus</taxon>
    </lineage>
</organism>
<dbReference type="Pfam" id="PF07686">
    <property type="entry name" value="V-set"/>
    <property type="match status" value="1"/>
</dbReference>
<gene>
    <name evidence="5" type="primary">C3_0</name>
    <name evidence="5" type="ORF">XIPELE_R12978</name>
</gene>
<dbReference type="PROSITE" id="PS50835">
    <property type="entry name" value="IG_LIKE"/>
    <property type="match status" value="1"/>
</dbReference>
<dbReference type="InterPro" id="IPR050199">
    <property type="entry name" value="IgHV"/>
</dbReference>
<evidence type="ECO:0000259" key="4">
    <source>
        <dbReference type="PROSITE" id="PS50835"/>
    </source>
</evidence>
<feature type="domain" description="Ig-like" evidence="4">
    <location>
        <begin position="15"/>
        <end position="98"/>
    </location>
</feature>
<keyword evidence="3" id="KW-1280">Immunoglobulin</keyword>
<dbReference type="InterPro" id="IPR013783">
    <property type="entry name" value="Ig-like_fold"/>
</dbReference>
<keyword evidence="6" id="KW-1185">Reference proteome</keyword>
<sequence length="98" mass="10989">QLKLEEAGGGLRAPGESVHFSCHGSGFTFQNHYVRWYRKAPGRSLDWVFLFNSPLCSIQKCGAAVEGQATASRDSFQSQSSLYLRDLHPRDSAWYFCA</sequence>
<dbReference type="GO" id="GO:0005576">
    <property type="term" value="C:extracellular region"/>
    <property type="evidence" value="ECO:0007669"/>
    <property type="project" value="UniProtKB-ARBA"/>
</dbReference>
<dbReference type="InterPro" id="IPR036179">
    <property type="entry name" value="Ig-like_dom_sf"/>
</dbReference>
<dbReference type="AlphaFoldDB" id="A0A7L3PSQ4"/>